<dbReference type="PANTHER" id="PTHR31904:SF1">
    <property type="entry name" value="BYPASS OF STOP CODON PROTEIN 5-RELATED"/>
    <property type="match status" value="1"/>
</dbReference>
<gene>
    <name evidence="2" type="ORF">EJ02DRAFT_85890</name>
</gene>
<organism evidence="2 3">
    <name type="scientific">Clathrospora elynae</name>
    <dbReference type="NCBI Taxonomy" id="706981"/>
    <lineage>
        <taxon>Eukaryota</taxon>
        <taxon>Fungi</taxon>
        <taxon>Dikarya</taxon>
        <taxon>Ascomycota</taxon>
        <taxon>Pezizomycotina</taxon>
        <taxon>Dothideomycetes</taxon>
        <taxon>Pleosporomycetidae</taxon>
        <taxon>Pleosporales</taxon>
        <taxon>Diademaceae</taxon>
        <taxon>Clathrospora</taxon>
    </lineage>
</organism>
<name>A0A6A5SXW7_9PLEO</name>
<dbReference type="PANTHER" id="PTHR31904">
    <property type="entry name" value="BYPASS OF STOP CODON PROTEIN 5-RELATED"/>
    <property type="match status" value="1"/>
</dbReference>
<dbReference type="Gene3D" id="2.60.40.640">
    <property type="match status" value="1"/>
</dbReference>
<accession>A0A6A5SXW7</accession>
<dbReference type="Pfam" id="PF04425">
    <property type="entry name" value="Bul1_N"/>
    <property type="match status" value="1"/>
</dbReference>
<dbReference type="InterPro" id="IPR039634">
    <property type="entry name" value="Bul1-like"/>
</dbReference>
<reference evidence="2" key="1">
    <citation type="journal article" date="2020" name="Stud. Mycol.">
        <title>101 Dothideomycetes genomes: a test case for predicting lifestyles and emergence of pathogens.</title>
        <authorList>
            <person name="Haridas S."/>
            <person name="Albert R."/>
            <person name="Binder M."/>
            <person name="Bloem J."/>
            <person name="Labutti K."/>
            <person name="Salamov A."/>
            <person name="Andreopoulos B."/>
            <person name="Baker S."/>
            <person name="Barry K."/>
            <person name="Bills G."/>
            <person name="Bluhm B."/>
            <person name="Cannon C."/>
            <person name="Castanera R."/>
            <person name="Culley D."/>
            <person name="Daum C."/>
            <person name="Ezra D."/>
            <person name="Gonzalez J."/>
            <person name="Henrissat B."/>
            <person name="Kuo A."/>
            <person name="Liang C."/>
            <person name="Lipzen A."/>
            <person name="Lutzoni F."/>
            <person name="Magnuson J."/>
            <person name="Mondo S."/>
            <person name="Nolan M."/>
            <person name="Ohm R."/>
            <person name="Pangilinan J."/>
            <person name="Park H.-J."/>
            <person name="Ramirez L."/>
            <person name="Alfaro M."/>
            <person name="Sun H."/>
            <person name="Tritt A."/>
            <person name="Yoshinaga Y."/>
            <person name="Zwiers L.-H."/>
            <person name="Turgeon B."/>
            <person name="Goodwin S."/>
            <person name="Spatafora J."/>
            <person name="Crous P."/>
            <person name="Grigoriev I."/>
        </authorList>
    </citation>
    <scope>NUCLEOTIDE SEQUENCE</scope>
    <source>
        <strain evidence="2">CBS 161.51</strain>
    </source>
</reference>
<dbReference type="AlphaFoldDB" id="A0A6A5SXW7"/>
<evidence type="ECO:0000313" key="3">
    <source>
        <dbReference type="Proteomes" id="UP000800038"/>
    </source>
</evidence>
<sequence length="537" mass="58808">MPSSSGVLVSVQSNTMQSIGNQIGYKVRNMAQHGQPAIDINLDDSNEQRQKFVTSYSSMDSIEGTVTITAAHDTSFEDIDIAFIGTSQTIVDRMTTTPTMTGRTEANHRFLTLRQPINEAHFPSTRVFKAGRSYKFPFTFTIPSQLLPKACAHNVVADHIRDTHLSLPPSLGDPDLAGFGGTLLDDMAPDMSKIIYGIKVRIAHTRGIEGIVVLAEKLKKVRVKPAFLEQPPLSIDHNDEYRARQEKTIKKGLFKGKLGTLTARTTQPQHLVLPGARSIDAKSITTMAKLVLRFDPTDEINAPPKLGSLATKMKVSTYYASAPRQNLPIRSNFGFDLSQGVYTESIPLSSLCIASAHWEKHNATSNYSATDSLVRRDSGISDCSAASDAEEAFAAGILPASKDYKQGTFYAAQILVPITLPMNKNFIPTFHSCLISRTYTFALQFSVHGGARMQLKVPIQICAEGSDTGNENARARSVEETALRAAVDMYTPRSVAPPSFEDARRSGSVSAREELPPDYTAFAPPTTRYRVSHSIFT</sequence>
<protein>
    <submittedName>
        <fullName evidence="2">Arrestin</fullName>
    </submittedName>
</protein>
<proteinExistence type="predicted"/>
<dbReference type="Proteomes" id="UP000800038">
    <property type="component" value="Unassembled WGS sequence"/>
</dbReference>
<dbReference type="EMBL" id="ML976015">
    <property type="protein sequence ID" value="KAF1944708.1"/>
    <property type="molecule type" value="Genomic_DNA"/>
</dbReference>
<evidence type="ECO:0000313" key="2">
    <source>
        <dbReference type="EMBL" id="KAF1944708.1"/>
    </source>
</evidence>
<evidence type="ECO:0000259" key="1">
    <source>
        <dbReference type="Pfam" id="PF04425"/>
    </source>
</evidence>
<feature type="domain" description="Bul1 N-terminal" evidence="1">
    <location>
        <begin position="121"/>
        <end position="172"/>
    </location>
</feature>
<keyword evidence="3" id="KW-1185">Reference proteome</keyword>
<dbReference type="InterPro" id="IPR014752">
    <property type="entry name" value="Arrestin-like_C"/>
</dbReference>
<dbReference type="InterPro" id="IPR007519">
    <property type="entry name" value="Bul1_N"/>
</dbReference>
<dbReference type="OrthoDB" id="2283785at2759"/>